<keyword evidence="4" id="KW-1185">Reference proteome</keyword>
<dbReference type="GO" id="GO:0004252">
    <property type="term" value="F:serine-type endopeptidase activity"/>
    <property type="evidence" value="ECO:0007669"/>
    <property type="project" value="InterPro"/>
</dbReference>
<dbReference type="PANTHER" id="PTHR14218">
    <property type="entry name" value="PROTEASE S8 TRIPEPTIDYL PEPTIDASE I CLN2"/>
    <property type="match status" value="1"/>
</dbReference>
<dbReference type="InterPro" id="IPR036852">
    <property type="entry name" value="Peptidase_S8/S53_dom_sf"/>
</dbReference>
<proteinExistence type="predicted"/>
<dbReference type="AlphaFoldDB" id="A0A0A1SY76"/>
<feature type="binding site" evidence="1">
    <location>
        <position position="115"/>
    </location>
    <ligand>
        <name>Ca(2+)</name>
        <dbReference type="ChEBI" id="CHEBI:29108"/>
    </ligand>
</feature>
<dbReference type="GO" id="GO:0008240">
    <property type="term" value="F:tripeptidyl-peptidase activity"/>
    <property type="evidence" value="ECO:0007669"/>
    <property type="project" value="TreeGrafter"/>
</dbReference>
<gene>
    <name evidence="3" type="ORF">VHEMI05494</name>
</gene>
<reference evidence="3 4" key="1">
    <citation type="journal article" date="2015" name="Genome Announc.">
        <title>Draft Genome Sequence and Gene Annotation of the Entomopathogenic Fungus Verticillium hemipterigenum.</title>
        <authorList>
            <person name="Horn F."/>
            <person name="Habel A."/>
            <person name="Scharf D.H."/>
            <person name="Dworschak J."/>
            <person name="Brakhage A.A."/>
            <person name="Guthke R."/>
            <person name="Hertweck C."/>
            <person name="Linde J."/>
        </authorList>
    </citation>
    <scope>NUCLEOTIDE SEQUENCE [LARGE SCALE GENOMIC DNA]</scope>
</reference>
<name>A0A0A1SY76_9HYPO</name>
<dbReference type="HOGENOM" id="CLU_013783_0_1_1"/>
<feature type="binding site" evidence="1">
    <location>
        <position position="95"/>
    </location>
    <ligand>
        <name>Ca(2+)</name>
        <dbReference type="ChEBI" id="CHEBI:29108"/>
    </ligand>
</feature>
<dbReference type="GO" id="GO:0006508">
    <property type="term" value="P:proteolysis"/>
    <property type="evidence" value="ECO:0007669"/>
    <property type="project" value="InterPro"/>
</dbReference>
<dbReference type="EMBL" id="CDHN01000003">
    <property type="protein sequence ID" value="CEJ89666.1"/>
    <property type="molecule type" value="Genomic_DNA"/>
</dbReference>
<comment type="cofactor">
    <cofactor evidence="1">
        <name>Ca(2+)</name>
        <dbReference type="ChEBI" id="CHEBI:29108"/>
    </cofactor>
    <text evidence="1">Binds 1 Ca(2+) ion per subunit.</text>
</comment>
<keyword evidence="1" id="KW-0479">Metal-binding</keyword>
<dbReference type="PROSITE" id="PS51695">
    <property type="entry name" value="SEDOLISIN"/>
    <property type="match status" value="1"/>
</dbReference>
<accession>A0A0A1SY76</accession>
<feature type="binding site" evidence="1">
    <location>
        <position position="94"/>
    </location>
    <ligand>
        <name>Ca(2+)</name>
        <dbReference type="ChEBI" id="CHEBI:29108"/>
    </ligand>
</feature>
<feature type="domain" description="Peptidase S53" evidence="2">
    <location>
        <begin position="1"/>
        <end position="134"/>
    </location>
</feature>
<dbReference type="Proteomes" id="UP000039046">
    <property type="component" value="Unassembled WGS sequence"/>
</dbReference>
<keyword evidence="1" id="KW-0106">Calcium</keyword>
<evidence type="ECO:0000259" key="2">
    <source>
        <dbReference type="PROSITE" id="PS51695"/>
    </source>
</evidence>
<dbReference type="PANTHER" id="PTHR14218:SF15">
    <property type="entry name" value="TRIPEPTIDYL-PEPTIDASE 1"/>
    <property type="match status" value="1"/>
</dbReference>
<protein>
    <recommendedName>
        <fullName evidence="2">Peptidase S53 domain-containing protein</fullName>
    </recommendedName>
</protein>
<feature type="binding site" evidence="1">
    <location>
        <position position="113"/>
    </location>
    <ligand>
        <name>Ca(2+)</name>
        <dbReference type="ChEBI" id="CHEBI:29108"/>
    </ligand>
</feature>
<comment type="caution">
    <text evidence="1">Lacks conserved residue(s) required for the propagation of feature annotation.</text>
</comment>
<dbReference type="GO" id="GO:0046872">
    <property type="term" value="F:metal ion binding"/>
    <property type="evidence" value="ECO:0007669"/>
    <property type="project" value="UniProtKB-UniRule"/>
</dbReference>
<sequence length="134" mass="14037">MMSRRKLRSLLTPRTATATANGRAYPDVALVATNIPFFVKGKKVQSGGTSASGPMWAAVVSLINDYRATIGKPTLGFLNKRLYADKAVRAAMVDITAGSNPSCAVQGFNATVGWDSVTGLGVLDFGKLKAALST</sequence>
<dbReference type="OrthoDB" id="4867732at2759"/>
<dbReference type="SUPFAM" id="SSF52743">
    <property type="entry name" value="Subtilisin-like"/>
    <property type="match status" value="1"/>
</dbReference>
<evidence type="ECO:0000313" key="4">
    <source>
        <dbReference type="Proteomes" id="UP000039046"/>
    </source>
</evidence>
<organism evidence="3 4">
    <name type="scientific">[Torrubiella] hemipterigena</name>
    <dbReference type="NCBI Taxonomy" id="1531966"/>
    <lineage>
        <taxon>Eukaryota</taxon>
        <taxon>Fungi</taxon>
        <taxon>Dikarya</taxon>
        <taxon>Ascomycota</taxon>
        <taxon>Pezizomycotina</taxon>
        <taxon>Sordariomycetes</taxon>
        <taxon>Hypocreomycetidae</taxon>
        <taxon>Hypocreales</taxon>
        <taxon>Clavicipitaceae</taxon>
        <taxon>Clavicipitaceae incertae sedis</taxon>
        <taxon>'Torrubiella' clade</taxon>
    </lineage>
</organism>
<dbReference type="Gene3D" id="3.40.50.200">
    <property type="entry name" value="Peptidase S8/S53 domain"/>
    <property type="match status" value="1"/>
</dbReference>
<evidence type="ECO:0000256" key="1">
    <source>
        <dbReference type="PROSITE-ProRule" id="PRU01032"/>
    </source>
</evidence>
<dbReference type="InterPro" id="IPR050819">
    <property type="entry name" value="Tripeptidyl-peptidase_I"/>
</dbReference>
<dbReference type="InterPro" id="IPR030400">
    <property type="entry name" value="Sedolisin_dom"/>
</dbReference>
<evidence type="ECO:0000313" key="3">
    <source>
        <dbReference type="EMBL" id="CEJ89666.1"/>
    </source>
</evidence>
<dbReference type="STRING" id="1531966.A0A0A1SY76"/>